<accession>A0A1N7K997</accession>
<name>A0A1N7K997_9RHOB</name>
<dbReference type="Proteomes" id="UP000186098">
    <property type="component" value="Unassembled WGS sequence"/>
</dbReference>
<organism evidence="2 3">
    <name type="scientific">Phaeovulum vinaykumarii</name>
    <dbReference type="NCBI Taxonomy" id="407234"/>
    <lineage>
        <taxon>Bacteria</taxon>
        <taxon>Pseudomonadati</taxon>
        <taxon>Pseudomonadota</taxon>
        <taxon>Alphaproteobacteria</taxon>
        <taxon>Rhodobacterales</taxon>
        <taxon>Paracoccaceae</taxon>
        <taxon>Phaeovulum</taxon>
    </lineage>
</organism>
<dbReference type="SUPFAM" id="SSF56112">
    <property type="entry name" value="Protein kinase-like (PK-like)"/>
    <property type="match status" value="1"/>
</dbReference>
<dbReference type="Gene3D" id="3.90.1200.10">
    <property type="match status" value="1"/>
</dbReference>
<dbReference type="STRING" id="407234.SAMN05421795_101729"/>
<gene>
    <name evidence="2" type="ORF">SAMN05421795_101729</name>
</gene>
<dbReference type="Pfam" id="PF01636">
    <property type="entry name" value="APH"/>
    <property type="match status" value="1"/>
</dbReference>
<dbReference type="EMBL" id="FTOM01000001">
    <property type="protein sequence ID" value="SIS58176.1"/>
    <property type="molecule type" value="Genomic_DNA"/>
</dbReference>
<dbReference type="AlphaFoldDB" id="A0A1N7K997"/>
<dbReference type="InterPro" id="IPR011009">
    <property type="entry name" value="Kinase-like_dom_sf"/>
</dbReference>
<dbReference type="Gene3D" id="3.30.200.20">
    <property type="entry name" value="Phosphorylase Kinase, domain 1"/>
    <property type="match status" value="1"/>
</dbReference>
<dbReference type="OrthoDB" id="9809275at2"/>
<keyword evidence="3" id="KW-1185">Reference proteome</keyword>
<proteinExistence type="predicted"/>
<feature type="domain" description="Aminoglycoside phosphotransferase" evidence="1">
    <location>
        <begin position="22"/>
        <end position="246"/>
    </location>
</feature>
<evidence type="ECO:0000313" key="3">
    <source>
        <dbReference type="Proteomes" id="UP000186098"/>
    </source>
</evidence>
<evidence type="ECO:0000313" key="2">
    <source>
        <dbReference type="EMBL" id="SIS58176.1"/>
    </source>
</evidence>
<dbReference type="InterPro" id="IPR002575">
    <property type="entry name" value="Aminoglycoside_PTrfase"/>
</dbReference>
<evidence type="ECO:0000259" key="1">
    <source>
        <dbReference type="Pfam" id="PF01636"/>
    </source>
</evidence>
<dbReference type="RefSeq" id="WP_076363511.1">
    <property type="nucleotide sequence ID" value="NZ_FTOM01000001.1"/>
</dbReference>
<sequence>MSRAATIAAFLAKAGWGGARRSPLAGDASARRYERLDLAGQRAVLMDVPPGDTDQVARFLRVGDWLLAQGFSAPRVLARAPGDGLLLLEDLGDDLIARLVAADPAREGDLYHAIGVFLLELHARPAPAFLPRLDAPALADLVGLIESHYLPAAGAPARVPELAARVAEACADDGLPSVCALRDFHAENLIWLPARKGAARLGLLDFQDAVAAHPAYDLVSVLQDARRDVPAAIEAAVRAQYVTARGLDGVAFDRAYAALGAQRALRILGVFARLCREAGKPRYVDLMPRVWAQLMRNLDHPALADLRAVVVAALPAPTPDLCERIKARCPAR</sequence>
<protein>
    <recommendedName>
        <fullName evidence="1">Aminoglycoside phosphotransferase domain-containing protein</fullName>
    </recommendedName>
</protein>
<reference evidence="3" key="1">
    <citation type="submission" date="2017-01" db="EMBL/GenBank/DDBJ databases">
        <authorList>
            <person name="Varghese N."/>
            <person name="Submissions S."/>
        </authorList>
    </citation>
    <scope>NUCLEOTIDE SEQUENCE [LARGE SCALE GENOMIC DNA]</scope>
    <source>
        <strain evidence="3">DSM 18714</strain>
    </source>
</reference>